<protein>
    <submittedName>
        <fullName evidence="1">Uncharacterized protein</fullName>
    </submittedName>
</protein>
<sequence>AQARQGREGLCDVEALLCNATSLQRNGPRDAATTRCSELRNVTTLRHSELRDVPTL</sequence>
<feature type="non-terminal residue" evidence="1">
    <location>
        <position position="56"/>
    </location>
</feature>
<name>A0ABS8SSI8_DATST</name>
<dbReference type="Proteomes" id="UP000823775">
    <property type="component" value="Unassembled WGS sequence"/>
</dbReference>
<organism evidence="1 2">
    <name type="scientific">Datura stramonium</name>
    <name type="common">Jimsonweed</name>
    <name type="synonym">Common thornapple</name>
    <dbReference type="NCBI Taxonomy" id="4076"/>
    <lineage>
        <taxon>Eukaryota</taxon>
        <taxon>Viridiplantae</taxon>
        <taxon>Streptophyta</taxon>
        <taxon>Embryophyta</taxon>
        <taxon>Tracheophyta</taxon>
        <taxon>Spermatophyta</taxon>
        <taxon>Magnoliopsida</taxon>
        <taxon>eudicotyledons</taxon>
        <taxon>Gunneridae</taxon>
        <taxon>Pentapetalae</taxon>
        <taxon>asterids</taxon>
        <taxon>lamiids</taxon>
        <taxon>Solanales</taxon>
        <taxon>Solanaceae</taxon>
        <taxon>Solanoideae</taxon>
        <taxon>Datureae</taxon>
        <taxon>Datura</taxon>
    </lineage>
</organism>
<comment type="caution">
    <text evidence="1">The sequence shown here is derived from an EMBL/GenBank/DDBJ whole genome shotgun (WGS) entry which is preliminary data.</text>
</comment>
<keyword evidence="2" id="KW-1185">Reference proteome</keyword>
<reference evidence="1 2" key="1">
    <citation type="journal article" date="2021" name="BMC Genomics">
        <title>Datura genome reveals duplications of psychoactive alkaloid biosynthetic genes and high mutation rate following tissue culture.</title>
        <authorList>
            <person name="Rajewski A."/>
            <person name="Carter-House D."/>
            <person name="Stajich J."/>
            <person name="Litt A."/>
        </authorList>
    </citation>
    <scope>NUCLEOTIDE SEQUENCE [LARGE SCALE GENOMIC DNA]</scope>
    <source>
        <strain evidence="1">AR-01</strain>
    </source>
</reference>
<dbReference type="EMBL" id="JACEIK010000761">
    <property type="protein sequence ID" value="MCD7461873.1"/>
    <property type="molecule type" value="Genomic_DNA"/>
</dbReference>
<proteinExistence type="predicted"/>
<accession>A0ABS8SSI8</accession>
<gene>
    <name evidence="1" type="ORF">HAX54_047299</name>
</gene>
<evidence type="ECO:0000313" key="1">
    <source>
        <dbReference type="EMBL" id="MCD7461873.1"/>
    </source>
</evidence>
<evidence type="ECO:0000313" key="2">
    <source>
        <dbReference type="Proteomes" id="UP000823775"/>
    </source>
</evidence>
<feature type="non-terminal residue" evidence="1">
    <location>
        <position position="1"/>
    </location>
</feature>